<comment type="caution">
    <text evidence="2">The sequence shown here is derived from an EMBL/GenBank/DDBJ whole genome shotgun (WGS) entry which is preliminary data.</text>
</comment>
<dbReference type="Pfam" id="PF24254">
    <property type="entry name" value="DUF7455"/>
    <property type="match status" value="1"/>
</dbReference>
<name>A0A8J3TFH7_9ACTN</name>
<dbReference type="EMBL" id="BOON01000039">
    <property type="protein sequence ID" value="GII24551.1"/>
    <property type="molecule type" value="Genomic_DNA"/>
</dbReference>
<dbReference type="AlphaFoldDB" id="A0A8J3TFH7"/>
<dbReference type="Proteomes" id="UP000599074">
    <property type="component" value="Unassembled WGS sequence"/>
</dbReference>
<sequence length="86" mass="8938">MAQTLMVSSAAYEASGSTERCDRCGAAAKLGLVLAGGGELTFCGHHANAYADTILQEAESVFLESGFDWRGVPYNGAHRATAQQAA</sequence>
<proteinExistence type="predicted"/>
<gene>
    <name evidence="2" type="ORF">Pme01_41480</name>
</gene>
<evidence type="ECO:0000313" key="2">
    <source>
        <dbReference type="EMBL" id="GII24551.1"/>
    </source>
</evidence>
<evidence type="ECO:0000259" key="1">
    <source>
        <dbReference type="Pfam" id="PF24254"/>
    </source>
</evidence>
<feature type="domain" description="DUF7455" evidence="1">
    <location>
        <begin position="17"/>
        <end position="67"/>
    </location>
</feature>
<dbReference type="RefSeq" id="WP_168117030.1">
    <property type="nucleotide sequence ID" value="NZ_BOON01000039.1"/>
</dbReference>
<evidence type="ECO:0000313" key="3">
    <source>
        <dbReference type="Proteomes" id="UP000599074"/>
    </source>
</evidence>
<accession>A0A8J3TFH7</accession>
<dbReference type="InterPro" id="IPR055878">
    <property type="entry name" value="DUF7455"/>
</dbReference>
<keyword evidence="3" id="KW-1185">Reference proteome</keyword>
<reference evidence="2" key="1">
    <citation type="submission" date="2021-01" db="EMBL/GenBank/DDBJ databases">
        <title>Whole genome shotgun sequence of Planosporangium mesophilum NBRC 109066.</title>
        <authorList>
            <person name="Komaki H."/>
            <person name="Tamura T."/>
        </authorList>
    </citation>
    <scope>NUCLEOTIDE SEQUENCE</scope>
    <source>
        <strain evidence="2">NBRC 109066</strain>
    </source>
</reference>
<organism evidence="2 3">
    <name type="scientific">Planosporangium mesophilum</name>
    <dbReference type="NCBI Taxonomy" id="689768"/>
    <lineage>
        <taxon>Bacteria</taxon>
        <taxon>Bacillati</taxon>
        <taxon>Actinomycetota</taxon>
        <taxon>Actinomycetes</taxon>
        <taxon>Micromonosporales</taxon>
        <taxon>Micromonosporaceae</taxon>
        <taxon>Planosporangium</taxon>
    </lineage>
</organism>
<protein>
    <recommendedName>
        <fullName evidence="1">DUF7455 domain-containing protein</fullName>
    </recommendedName>
</protein>